<accession>A0AAV5JFT6</accession>
<protein>
    <submittedName>
        <fullName evidence="2">Uncharacterized protein</fullName>
    </submittedName>
</protein>
<dbReference type="EMBL" id="BPVZ01000033">
    <property type="protein sequence ID" value="GKV10925.1"/>
    <property type="molecule type" value="Genomic_DNA"/>
</dbReference>
<keyword evidence="3" id="KW-1185">Reference proteome</keyword>
<evidence type="ECO:0000313" key="2">
    <source>
        <dbReference type="EMBL" id="GKV10925.1"/>
    </source>
</evidence>
<comment type="caution">
    <text evidence="2">The sequence shown here is derived from an EMBL/GenBank/DDBJ whole genome shotgun (WGS) entry which is preliminary data.</text>
</comment>
<proteinExistence type="predicted"/>
<organism evidence="2 3">
    <name type="scientific">Rubroshorea leprosula</name>
    <dbReference type="NCBI Taxonomy" id="152421"/>
    <lineage>
        <taxon>Eukaryota</taxon>
        <taxon>Viridiplantae</taxon>
        <taxon>Streptophyta</taxon>
        <taxon>Embryophyta</taxon>
        <taxon>Tracheophyta</taxon>
        <taxon>Spermatophyta</taxon>
        <taxon>Magnoliopsida</taxon>
        <taxon>eudicotyledons</taxon>
        <taxon>Gunneridae</taxon>
        <taxon>Pentapetalae</taxon>
        <taxon>rosids</taxon>
        <taxon>malvids</taxon>
        <taxon>Malvales</taxon>
        <taxon>Dipterocarpaceae</taxon>
        <taxon>Rubroshorea</taxon>
    </lineage>
</organism>
<gene>
    <name evidence="2" type="ORF">SLEP1_g22229</name>
</gene>
<feature type="region of interest" description="Disordered" evidence="1">
    <location>
        <begin position="1"/>
        <end position="38"/>
    </location>
</feature>
<evidence type="ECO:0000313" key="3">
    <source>
        <dbReference type="Proteomes" id="UP001054252"/>
    </source>
</evidence>
<sequence>MEGKYQSAHKSQENQASRMPMLASWAAPPVLPPLGLKL</sequence>
<reference evidence="2 3" key="1">
    <citation type="journal article" date="2021" name="Commun. Biol.">
        <title>The genome of Shorea leprosula (Dipterocarpaceae) highlights the ecological relevance of drought in aseasonal tropical rainforests.</title>
        <authorList>
            <person name="Ng K.K.S."/>
            <person name="Kobayashi M.J."/>
            <person name="Fawcett J.A."/>
            <person name="Hatakeyama M."/>
            <person name="Paape T."/>
            <person name="Ng C.H."/>
            <person name="Ang C.C."/>
            <person name="Tnah L.H."/>
            <person name="Lee C.T."/>
            <person name="Nishiyama T."/>
            <person name="Sese J."/>
            <person name="O'Brien M.J."/>
            <person name="Copetti D."/>
            <person name="Mohd Noor M.I."/>
            <person name="Ong R.C."/>
            <person name="Putra M."/>
            <person name="Sireger I.Z."/>
            <person name="Indrioko S."/>
            <person name="Kosugi Y."/>
            <person name="Izuno A."/>
            <person name="Isagi Y."/>
            <person name="Lee S.L."/>
            <person name="Shimizu K.K."/>
        </authorList>
    </citation>
    <scope>NUCLEOTIDE SEQUENCE [LARGE SCALE GENOMIC DNA]</scope>
    <source>
        <strain evidence="2">214</strain>
    </source>
</reference>
<evidence type="ECO:0000256" key="1">
    <source>
        <dbReference type="SAM" id="MobiDB-lite"/>
    </source>
</evidence>
<dbReference type="Proteomes" id="UP001054252">
    <property type="component" value="Unassembled WGS sequence"/>
</dbReference>
<dbReference type="AlphaFoldDB" id="A0AAV5JFT6"/>
<name>A0AAV5JFT6_9ROSI</name>